<name>A0A8H8V0R3_ORBOL</name>
<dbReference type="PANTHER" id="PTHR38489">
    <property type="entry name" value="HISTONE CHAPERONE DOMAIN-CONTAINING PROTEIN"/>
    <property type="match status" value="1"/>
</dbReference>
<dbReference type="AlphaFoldDB" id="A0A8H8V0R3"/>
<dbReference type="PANTHER" id="PTHR38489:SF1">
    <property type="entry name" value="HISTONE CHAPERONE DOMAIN-CONTAINING PROTEIN"/>
    <property type="match status" value="1"/>
</dbReference>
<dbReference type="OrthoDB" id="1112980at2759"/>
<feature type="region of interest" description="Disordered" evidence="1">
    <location>
        <begin position="89"/>
        <end position="185"/>
    </location>
</feature>
<feature type="compositionally biased region" description="Acidic residues" evidence="1">
    <location>
        <begin position="100"/>
        <end position="132"/>
    </location>
</feature>
<dbReference type="EMBL" id="WIWT01000078">
    <property type="protein sequence ID" value="KAF3203490.1"/>
    <property type="molecule type" value="Genomic_DNA"/>
</dbReference>
<protein>
    <submittedName>
        <fullName evidence="2">Uncharacterized protein</fullName>
    </submittedName>
</protein>
<feature type="region of interest" description="Disordered" evidence="1">
    <location>
        <begin position="1"/>
        <end position="28"/>
    </location>
</feature>
<organism evidence="2 3">
    <name type="scientific">Orbilia oligospora</name>
    <name type="common">Nematode-trapping fungus</name>
    <name type="synonym">Arthrobotrys oligospora</name>
    <dbReference type="NCBI Taxonomy" id="2813651"/>
    <lineage>
        <taxon>Eukaryota</taxon>
        <taxon>Fungi</taxon>
        <taxon>Dikarya</taxon>
        <taxon>Ascomycota</taxon>
        <taxon>Pezizomycotina</taxon>
        <taxon>Orbiliomycetes</taxon>
        <taxon>Orbiliales</taxon>
        <taxon>Orbiliaceae</taxon>
        <taxon>Orbilia</taxon>
    </lineage>
</organism>
<reference evidence="2" key="1">
    <citation type="submission" date="2019-06" db="EMBL/GenBank/DDBJ databases">
        <authorList>
            <person name="Palmer J.M."/>
        </authorList>
    </citation>
    <scope>NUCLEOTIDE SEQUENCE</scope>
    <source>
        <strain evidence="2">TWF679</strain>
    </source>
</reference>
<accession>A0A8H8V0R3</accession>
<gene>
    <name evidence="2" type="ORF">TWF679_010195</name>
</gene>
<feature type="compositionally biased region" description="Basic and acidic residues" evidence="1">
    <location>
        <begin position="89"/>
        <end position="99"/>
    </location>
</feature>
<evidence type="ECO:0000256" key="1">
    <source>
        <dbReference type="SAM" id="MobiDB-lite"/>
    </source>
</evidence>
<evidence type="ECO:0000313" key="2">
    <source>
        <dbReference type="EMBL" id="KAF3203490.1"/>
    </source>
</evidence>
<comment type="caution">
    <text evidence="2">The sequence shown here is derived from an EMBL/GenBank/DDBJ whole genome shotgun (WGS) entry which is preliminary data.</text>
</comment>
<dbReference type="InterPro" id="IPR027921">
    <property type="entry name" value="NOPCHAP1"/>
</dbReference>
<sequence length="259" mass="28663">MALKRPPEVDLVALPTAPSPSLPTAAATKDDEIVELSLPKKPRMQFNREEFKINPNGVLAGANDLRNRLAAFLPSLKAADEQLEREKLAGRIADRRIEIDSDSDSGDSSSSEEESDSEDDDDDDDNMSDDDVSAPTSLPPNTMAEVLITNLLSPQQISAEDGDGANVPSSSLSPKKLKKRNKNKQPYIEMNLGLGVLEELKPSSGSDDKETNERRELIDRIYELRRLQEAREETSDGDRMDEMVITEDAKKKVVIEELE</sequence>
<evidence type="ECO:0000313" key="3">
    <source>
        <dbReference type="Proteomes" id="UP000614610"/>
    </source>
</evidence>
<proteinExistence type="predicted"/>
<dbReference type="Pfam" id="PF15370">
    <property type="entry name" value="NOPCHAP1"/>
    <property type="match status" value="1"/>
</dbReference>
<dbReference type="Proteomes" id="UP000614610">
    <property type="component" value="Unassembled WGS sequence"/>
</dbReference>
<dbReference type="GO" id="GO:0000492">
    <property type="term" value="P:box C/D snoRNP assembly"/>
    <property type="evidence" value="ECO:0007669"/>
    <property type="project" value="InterPro"/>
</dbReference>